<dbReference type="InterPro" id="IPR014710">
    <property type="entry name" value="RmlC-like_jellyroll"/>
</dbReference>
<keyword evidence="2" id="KW-1185">Reference proteome</keyword>
<dbReference type="RefSeq" id="WP_231012213.1">
    <property type="nucleotide sequence ID" value="NZ_BAAAEW010000033.1"/>
</dbReference>
<protein>
    <recommendedName>
        <fullName evidence="3">Cupin domain-containing protein</fullName>
    </recommendedName>
</protein>
<dbReference type="EMBL" id="BAAAEW010000033">
    <property type="protein sequence ID" value="GAA0761723.1"/>
    <property type="molecule type" value="Genomic_DNA"/>
</dbReference>
<name>A0ABN1KBR1_9BURK</name>
<evidence type="ECO:0000313" key="1">
    <source>
        <dbReference type="EMBL" id="GAA0761723.1"/>
    </source>
</evidence>
<evidence type="ECO:0000313" key="2">
    <source>
        <dbReference type="Proteomes" id="UP001500279"/>
    </source>
</evidence>
<gene>
    <name evidence="1" type="ORF">GCM10009107_45390</name>
</gene>
<dbReference type="Proteomes" id="UP001500279">
    <property type="component" value="Unassembled WGS sequence"/>
</dbReference>
<dbReference type="InterPro" id="IPR011051">
    <property type="entry name" value="RmlC_Cupin_sf"/>
</dbReference>
<accession>A0ABN1KBR1</accession>
<dbReference type="SUPFAM" id="SSF51182">
    <property type="entry name" value="RmlC-like cupins"/>
    <property type="match status" value="1"/>
</dbReference>
<sequence>MAGAQATQRLCGPDSEDKPGPACLVASQEIGALPDRPIYWRIYTYDDLQVARREAPREGAVAQAFGQTWLFVAGADAPSLPSARHVADVGPLPVAAGSNYQAEYLKSTFSPGMTAPLHVHSGPEAFYALSGGTCLETPDGVQVKRGAGHSLMIRQGPPMLLMAVGHEERRGFALILHDASHPPTTLTQAWTPKGLCVAEK</sequence>
<proteinExistence type="predicted"/>
<comment type="caution">
    <text evidence="1">The sequence shown here is derived from an EMBL/GenBank/DDBJ whole genome shotgun (WGS) entry which is preliminary data.</text>
</comment>
<reference evidence="1 2" key="1">
    <citation type="journal article" date="2019" name="Int. J. Syst. Evol. Microbiol.">
        <title>The Global Catalogue of Microorganisms (GCM) 10K type strain sequencing project: providing services to taxonomists for standard genome sequencing and annotation.</title>
        <authorList>
            <consortium name="The Broad Institute Genomics Platform"/>
            <consortium name="The Broad Institute Genome Sequencing Center for Infectious Disease"/>
            <person name="Wu L."/>
            <person name="Ma J."/>
        </authorList>
    </citation>
    <scope>NUCLEOTIDE SEQUENCE [LARGE SCALE GENOMIC DNA]</scope>
    <source>
        <strain evidence="1 2">JCM 15503</strain>
    </source>
</reference>
<dbReference type="Gene3D" id="2.60.120.10">
    <property type="entry name" value="Jelly Rolls"/>
    <property type="match status" value="1"/>
</dbReference>
<organism evidence="1 2">
    <name type="scientific">Ideonella azotifigens</name>
    <dbReference type="NCBI Taxonomy" id="513160"/>
    <lineage>
        <taxon>Bacteria</taxon>
        <taxon>Pseudomonadati</taxon>
        <taxon>Pseudomonadota</taxon>
        <taxon>Betaproteobacteria</taxon>
        <taxon>Burkholderiales</taxon>
        <taxon>Sphaerotilaceae</taxon>
        <taxon>Ideonella</taxon>
    </lineage>
</organism>
<evidence type="ECO:0008006" key="3">
    <source>
        <dbReference type="Google" id="ProtNLM"/>
    </source>
</evidence>